<dbReference type="KEGG" id="tzo:THMIRHAT_22320"/>
<reference evidence="2" key="1">
    <citation type="submission" date="2019-11" db="EMBL/GenBank/DDBJ databases">
        <title>Isolation and characterization of two novel species in the genus Thiomicrorhabdus.</title>
        <authorList>
            <person name="Mochizuki J."/>
            <person name="Kojima H."/>
            <person name="Fukui M."/>
        </authorList>
    </citation>
    <scope>NUCLEOTIDE SEQUENCE [LARGE SCALE GENOMIC DNA]</scope>
    <source>
        <strain evidence="2">AkT22</strain>
    </source>
</reference>
<name>A0A6F8PQX7_9GAMM</name>
<proteinExistence type="predicted"/>
<gene>
    <name evidence="1" type="ORF">THMIRHAT_22320</name>
</gene>
<dbReference type="Proteomes" id="UP000501466">
    <property type="component" value="Chromosome"/>
</dbReference>
<protein>
    <submittedName>
        <fullName evidence="1">Uncharacterized protein</fullName>
    </submittedName>
</protein>
<evidence type="ECO:0000313" key="1">
    <source>
        <dbReference type="EMBL" id="BBP44486.1"/>
    </source>
</evidence>
<accession>A0A6F8PQX7</accession>
<dbReference type="EMBL" id="AP021888">
    <property type="protein sequence ID" value="BBP44486.1"/>
    <property type="molecule type" value="Genomic_DNA"/>
</dbReference>
<dbReference type="RefSeq" id="WP_173292199.1">
    <property type="nucleotide sequence ID" value="NZ_AP021888.1"/>
</dbReference>
<dbReference type="AlphaFoldDB" id="A0A6F8PQX7"/>
<keyword evidence="2" id="KW-1185">Reference proteome</keyword>
<sequence>MTNMKISINTKAKSISLILIAGLVIFISVHMFISSLYAIQANLFLKDWQNKASTQKEIVFIPTEQAWLNANQASQKAINNAPVKDAFLEEQAAKIYQWKTYAEPFGDSISQSNRALALQGYRSQTKITPLWPAAWLNLVSIKIELSEYDQEFYNAFSMAEQTANQNPEVSSRITILGVQAWKNLDNPTKTKVLKNIITEAGLSKKNSQDLKPLLQAYKMLDISCFYAKAIKANTFELCK</sequence>
<evidence type="ECO:0000313" key="2">
    <source>
        <dbReference type="Proteomes" id="UP000501466"/>
    </source>
</evidence>
<organism evidence="1 2">
    <name type="scientific">Thiosulfativibrio zosterae</name>
    <dbReference type="NCBI Taxonomy" id="2675053"/>
    <lineage>
        <taxon>Bacteria</taxon>
        <taxon>Pseudomonadati</taxon>
        <taxon>Pseudomonadota</taxon>
        <taxon>Gammaproteobacteria</taxon>
        <taxon>Thiotrichales</taxon>
        <taxon>Piscirickettsiaceae</taxon>
        <taxon>Thiosulfativibrio</taxon>
    </lineage>
</organism>